<dbReference type="AlphaFoldDB" id="A0A6M1RH33"/>
<dbReference type="Proteomes" id="UP000477311">
    <property type="component" value="Unassembled WGS sequence"/>
</dbReference>
<accession>A0A6M1RH33</accession>
<evidence type="ECO:0000259" key="8">
    <source>
        <dbReference type="PROSITE" id="PS50112"/>
    </source>
</evidence>
<dbReference type="PANTHER" id="PTHR43065">
    <property type="entry name" value="SENSOR HISTIDINE KINASE"/>
    <property type="match status" value="1"/>
</dbReference>
<dbReference type="InterPro" id="IPR003594">
    <property type="entry name" value="HATPase_dom"/>
</dbReference>
<feature type="domain" description="Response regulatory" evidence="7">
    <location>
        <begin position="641"/>
        <end position="756"/>
    </location>
</feature>
<evidence type="ECO:0000259" key="7">
    <source>
        <dbReference type="PROSITE" id="PS50110"/>
    </source>
</evidence>
<dbReference type="SMART" id="SM00388">
    <property type="entry name" value="HisKA"/>
    <property type="match status" value="1"/>
</dbReference>
<dbReference type="InterPro" id="IPR035965">
    <property type="entry name" value="PAS-like_dom_sf"/>
</dbReference>
<dbReference type="PROSITE" id="PS50112">
    <property type="entry name" value="PAS"/>
    <property type="match status" value="1"/>
</dbReference>
<comment type="catalytic activity">
    <reaction evidence="1">
        <text>ATP + protein L-histidine = ADP + protein N-phospho-L-histidine.</text>
        <dbReference type="EC" id="2.7.13.3"/>
    </reaction>
</comment>
<dbReference type="Gene3D" id="3.40.50.2300">
    <property type="match status" value="1"/>
</dbReference>
<dbReference type="Pfam" id="PF08448">
    <property type="entry name" value="PAS_4"/>
    <property type="match status" value="1"/>
</dbReference>
<organism evidence="10 11">
    <name type="scientific">Limisphaera ngatamarikiensis</name>
    <dbReference type="NCBI Taxonomy" id="1324935"/>
    <lineage>
        <taxon>Bacteria</taxon>
        <taxon>Pseudomonadati</taxon>
        <taxon>Verrucomicrobiota</taxon>
        <taxon>Verrucomicrobiia</taxon>
        <taxon>Limisphaerales</taxon>
        <taxon>Limisphaeraceae</taxon>
        <taxon>Limisphaera</taxon>
    </lineage>
</organism>
<feature type="modified residue" description="4-aspartylphosphate" evidence="4">
    <location>
        <position position="692"/>
    </location>
</feature>
<dbReference type="SUPFAM" id="SSF47384">
    <property type="entry name" value="Homodimeric domain of signal transducing histidine kinase"/>
    <property type="match status" value="1"/>
</dbReference>
<dbReference type="Pfam" id="PF02518">
    <property type="entry name" value="HATPase_c"/>
    <property type="match status" value="1"/>
</dbReference>
<evidence type="ECO:0000313" key="11">
    <source>
        <dbReference type="Proteomes" id="UP000477311"/>
    </source>
</evidence>
<evidence type="ECO:0000256" key="2">
    <source>
        <dbReference type="ARBA" id="ARBA00012438"/>
    </source>
</evidence>
<feature type="domain" description="Histidine kinase" evidence="6">
    <location>
        <begin position="398"/>
        <end position="621"/>
    </location>
</feature>
<dbReference type="Gene3D" id="3.30.450.20">
    <property type="entry name" value="PAS domain"/>
    <property type="match status" value="3"/>
</dbReference>
<dbReference type="SUPFAM" id="SSF52172">
    <property type="entry name" value="CheY-like"/>
    <property type="match status" value="1"/>
</dbReference>
<dbReference type="SUPFAM" id="SSF55785">
    <property type="entry name" value="PYP-like sensor domain (PAS domain)"/>
    <property type="match status" value="3"/>
</dbReference>
<dbReference type="CDD" id="cd00130">
    <property type="entry name" value="PAS"/>
    <property type="match status" value="1"/>
</dbReference>
<dbReference type="InterPro" id="IPR011006">
    <property type="entry name" value="CheY-like_superfamily"/>
</dbReference>
<dbReference type="InterPro" id="IPR000700">
    <property type="entry name" value="PAS-assoc_C"/>
</dbReference>
<dbReference type="CDD" id="cd00082">
    <property type="entry name" value="HisKA"/>
    <property type="match status" value="1"/>
</dbReference>
<dbReference type="SUPFAM" id="SSF55874">
    <property type="entry name" value="ATPase domain of HSP90 chaperone/DNA topoisomerase II/histidine kinase"/>
    <property type="match status" value="1"/>
</dbReference>
<comment type="caution">
    <text evidence="10">The sequence shown here is derived from an EMBL/GenBank/DDBJ whole genome shotgun (WGS) entry which is preliminary data.</text>
</comment>
<feature type="region of interest" description="Disordered" evidence="5">
    <location>
        <begin position="757"/>
        <end position="776"/>
    </location>
</feature>
<proteinExistence type="predicted"/>
<dbReference type="EC" id="2.7.13.3" evidence="2"/>
<reference evidence="10 11" key="1">
    <citation type="submission" date="2020-02" db="EMBL/GenBank/DDBJ databases">
        <title>Draft genome sequence of Limisphaera ngatamarikiensis NGM72.4T, a thermophilic Verrucomicrobia grouped in subdivision 3.</title>
        <authorList>
            <person name="Carere C.R."/>
            <person name="Steen J."/>
            <person name="Hugenholtz P."/>
            <person name="Stott M.B."/>
        </authorList>
    </citation>
    <scope>NUCLEOTIDE SEQUENCE [LARGE SCALE GENOMIC DNA]</scope>
    <source>
        <strain evidence="10 11">NGM72.4</strain>
    </source>
</reference>
<gene>
    <name evidence="10" type="ORF">G4L39_08150</name>
</gene>
<keyword evidence="11" id="KW-1185">Reference proteome</keyword>
<evidence type="ECO:0000256" key="5">
    <source>
        <dbReference type="SAM" id="MobiDB-lite"/>
    </source>
</evidence>
<dbReference type="InterPro" id="IPR000014">
    <property type="entry name" value="PAS"/>
</dbReference>
<evidence type="ECO:0000313" key="10">
    <source>
        <dbReference type="EMBL" id="NGO39368.1"/>
    </source>
</evidence>
<dbReference type="Pfam" id="PF00512">
    <property type="entry name" value="HisKA"/>
    <property type="match status" value="1"/>
</dbReference>
<dbReference type="Gene3D" id="3.30.565.10">
    <property type="entry name" value="Histidine kinase-like ATPase, C-terminal domain"/>
    <property type="match status" value="1"/>
</dbReference>
<dbReference type="PROSITE" id="PS50110">
    <property type="entry name" value="RESPONSE_REGULATORY"/>
    <property type="match status" value="1"/>
</dbReference>
<dbReference type="InterPro" id="IPR036097">
    <property type="entry name" value="HisK_dim/P_sf"/>
</dbReference>
<dbReference type="SMART" id="SM00086">
    <property type="entry name" value="PAC"/>
    <property type="match status" value="2"/>
</dbReference>
<dbReference type="InterPro" id="IPR001789">
    <property type="entry name" value="Sig_transdc_resp-reg_receiver"/>
</dbReference>
<dbReference type="PANTHER" id="PTHR43065:SF42">
    <property type="entry name" value="TWO-COMPONENT SENSOR PPRA"/>
    <property type="match status" value="1"/>
</dbReference>
<dbReference type="SMART" id="SM00091">
    <property type="entry name" value="PAS"/>
    <property type="match status" value="3"/>
</dbReference>
<dbReference type="SMART" id="SM00387">
    <property type="entry name" value="HATPase_c"/>
    <property type="match status" value="1"/>
</dbReference>
<dbReference type="PRINTS" id="PR00344">
    <property type="entry name" value="BCTRLSENSOR"/>
</dbReference>
<dbReference type="Pfam" id="PF13188">
    <property type="entry name" value="PAS_8"/>
    <property type="match status" value="1"/>
</dbReference>
<feature type="domain" description="PAC" evidence="9">
    <location>
        <begin position="203"/>
        <end position="257"/>
    </location>
</feature>
<dbReference type="EMBL" id="JAAKYA010000053">
    <property type="protein sequence ID" value="NGO39368.1"/>
    <property type="molecule type" value="Genomic_DNA"/>
</dbReference>
<keyword evidence="3 4" id="KW-0597">Phosphoprotein</keyword>
<protein>
    <recommendedName>
        <fullName evidence="2">histidine kinase</fullName>
        <ecNumber evidence="2">2.7.13.3</ecNumber>
    </recommendedName>
</protein>
<evidence type="ECO:0000256" key="1">
    <source>
        <dbReference type="ARBA" id="ARBA00000085"/>
    </source>
</evidence>
<feature type="domain" description="PAS" evidence="8">
    <location>
        <begin position="133"/>
        <end position="203"/>
    </location>
</feature>
<evidence type="ECO:0000259" key="9">
    <source>
        <dbReference type="PROSITE" id="PS50113"/>
    </source>
</evidence>
<dbReference type="Pfam" id="PF00072">
    <property type="entry name" value="Response_reg"/>
    <property type="match status" value="1"/>
</dbReference>
<dbReference type="Gene3D" id="1.10.287.130">
    <property type="match status" value="1"/>
</dbReference>
<evidence type="ECO:0000256" key="3">
    <source>
        <dbReference type="ARBA" id="ARBA00022553"/>
    </source>
</evidence>
<dbReference type="InterPro" id="IPR001610">
    <property type="entry name" value="PAC"/>
</dbReference>
<dbReference type="NCBIfam" id="TIGR00229">
    <property type="entry name" value="sensory_box"/>
    <property type="match status" value="1"/>
</dbReference>
<dbReference type="InterPro" id="IPR036890">
    <property type="entry name" value="HATPase_C_sf"/>
</dbReference>
<dbReference type="InterPro" id="IPR013656">
    <property type="entry name" value="PAS_4"/>
</dbReference>
<dbReference type="Pfam" id="PF13426">
    <property type="entry name" value="PAS_9"/>
    <property type="match status" value="1"/>
</dbReference>
<dbReference type="SMART" id="SM00448">
    <property type="entry name" value="REC"/>
    <property type="match status" value="1"/>
</dbReference>
<dbReference type="InterPro" id="IPR005467">
    <property type="entry name" value="His_kinase_dom"/>
</dbReference>
<dbReference type="InterPro" id="IPR003661">
    <property type="entry name" value="HisK_dim/P_dom"/>
</dbReference>
<dbReference type="InterPro" id="IPR004358">
    <property type="entry name" value="Sig_transdc_His_kin-like_C"/>
</dbReference>
<evidence type="ECO:0000256" key="4">
    <source>
        <dbReference type="PROSITE-ProRule" id="PRU00169"/>
    </source>
</evidence>
<name>A0A6M1RH33_9BACT</name>
<dbReference type="PROSITE" id="PS50113">
    <property type="entry name" value="PAC"/>
    <property type="match status" value="1"/>
</dbReference>
<sequence>MLNRTPSQTQPGTDAAAQWWQAAFEAAEHAQAVCRSDGRIVQFNRRAAHLFQIPPGTAPETLSLWQWVAPPADQKLRHALQHRPARPDLLHSVITLRDGAPHLPVDLEYVPLGPDHYLLIFKDVSRRLRLETHIQRLITAIDATPDAFFLADTDLRITFVNPAFQTLTGYSMEEVLGRPDAFLRAPFEQEKVQAYLEAVTQGREWIGELVNIRRDGTPYHVEATISPIADMAGRFMGYVACERDITLRIQLQEQLRIQRDFIHSILQSLDGAIYSLDCEFRLTHANDGWRHLPAEHAGLRIEAPPVLGRNLLDYVPDPARRAELERIFREVLQTGRPADNRYQTADGRFWLVKVSPWIDGSQVRGLICNITDQTHYHELQQQLFQAQKMEIIGTLAAGVAHDFNNLLQAIRGNCGLLLREISTDHRLRREIEQIDLAAARAADITQQLLSFSRESNDNCAVLDLNQILQEALVLVRRTLRGNVTLEVQTAPETLPVRLDSTRASQAILNLCVNAQDAMPNGGRLTLETQRVLITTDQAKRHNLSPGTPYARCTVRDTGTGIPPDLLPRIFTPFFTTKARGKGTGLGLPIVQRITEEAGGFIEVESVLGQGSAFHLFFPLSSETPVPIPEPTVSPLAQGRGRVLVVDDLDLLRDFTRSFLEAAGLEVLVAESGPEALKVLESTDQPVDLLFTDYSMPGMNGLELIEAVLQRWPRMRCVLASGYLDPALRARLAQLNVSVLAKPYDMRDASELITRKLAEPVSGPEPAPTRPEAAHTA</sequence>
<dbReference type="PROSITE" id="PS50109">
    <property type="entry name" value="HIS_KIN"/>
    <property type="match status" value="1"/>
</dbReference>
<evidence type="ECO:0000259" key="6">
    <source>
        <dbReference type="PROSITE" id="PS50109"/>
    </source>
</evidence>
<dbReference type="GO" id="GO:0000155">
    <property type="term" value="F:phosphorelay sensor kinase activity"/>
    <property type="evidence" value="ECO:0007669"/>
    <property type="project" value="InterPro"/>
</dbReference>
<dbReference type="RefSeq" id="WP_165107350.1">
    <property type="nucleotide sequence ID" value="NZ_JAAKYA010000053.1"/>
</dbReference>